<evidence type="ECO:0000313" key="5">
    <source>
        <dbReference type="EMBL" id="HHY27298.1"/>
    </source>
</evidence>
<sequence length="168" mass="19554">MEVNEELSRELEEAIRRSNTVIYRRGQALLAEMGISNPQFNTLLALYEFGPLTMGDLGKHLFTACSTATDLADRLERDGLVERIRDSKDRRIVRMHLLSKGRKIVEVVMNERYRFLEEVLAEYAFEEHRLILASLKRLIDRVERTDKTHPVELEAVQNMRKKLILSPS</sequence>
<dbReference type="PRINTS" id="PR00598">
    <property type="entry name" value="HTHMARR"/>
</dbReference>
<evidence type="ECO:0000256" key="1">
    <source>
        <dbReference type="ARBA" id="ARBA00023015"/>
    </source>
</evidence>
<organism evidence="5 6">
    <name type="scientific">Desulfitobacterium dehalogenans</name>
    <dbReference type="NCBI Taxonomy" id="36854"/>
    <lineage>
        <taxon>Bacteria</taxon>
        <taxon>Bacillati</taxon>
        <taxon>Bacillota</taxon>
        <taxon>Clostridia</taxon>
        <taxon>Eubacteriales</taxon>
        <taxon>Desulfitobacteriaceae</taxon>
        <taxon>Desulfitobacterium</taxon>
    </lineage>
</organism>
<comment type="caution">
    <text evidence="5">The sequence shown here is derived from an EMBL/GenBank/DDBJ whole genome shotgun (WGS) entry which is preliminary data.</text>
</comment>
<dbReference type="Pfam" id="PF01047">
    <property type="entry name" value="MarR"/>
    <property type="match status" value="1"/>
</dbReference>
<dbReference type="PANTHER" id="PTHR42756">
    <property type="entry name" value="TRANSCRIPTIONAL REGULATOR, MARR"/>
    <property type="match status" value="1"/>
</dbReference>
<dbReference type="AlphaFoldDB" id="A0A7C7DAA6"/>
<proteinExistence type="predicted"/>
<feature type="domain" description="HTH marR-type" evidence="4">
    <location>
        <begin position="4"/>
        <end position="140"/>
    </location>
</feature>
<keyword evidence="1" id="KW-0805">Transcription regulation</keyword>
<dbReference type="SUPFAM" id="SSF46785">
    <property type="entry name" value="Winged helix' DNA-binding domain"/>
    <property type="match status" value="1"/>
</dbReference>
<gene>
    <name evidence="5" type="ORF">GX523_11265</name>
</gene>
<keyword evidence="2" id="KW-0238">DNA-binding</keyword>
<keyword evidence="3" id="KW-0804">Transcription</keyword>
<accession>A0A7C7DAA6</accession>
<evidence type="ECO:0000313" key="6">
    <source>
        <dbReference type="Proteomes" id="UP000553059"/>
    </source>
</evidence>
<dbReference type="SMART" id="SM00347">
    <property type="entry name" value="HTH_MARR"/>
    <property type="match status" value="1"/>
</dbReference>
<dbReference type="InterPro" id="IPR036388">
    <property type="entry name" value="WH-like_DNA-bd_sf"/>
</dbReference>
<evidence type="ECO:0000259" key="4">
    <source>
        <dbReference type="PROSITE" id="PS50995"/>
    </source>
</evidence>
<dbReference type="GO" id="GO:0003700">
    <property type="term" value="F:DNA-binding transcription factor activity"/>
    <property type="evidence" value="ECO:0007669"/>
    <property type="project" value="InterPro"/>
</dbReference>
<dbReference type="EMBL" id="DUTF01000248">
    <property type="protein sequence ID" value="HHY27298.1"/>
    <property type="molecule type" value="Genomic_DNA"/>
</dbReference>
<evidence type="ECO:0000256" key="3">
    <source>
        <dbReference type="ARBA" id="ARBA00023163"/>
    </source>
</evidence>
<dbReference type="InterPro" id="IPR000835">
    <property type="entry name" value="HTH_MarR-typ"/>
</dbReference>
<dbReference type="GO" id="GO:0003677">
    <property type="term" value="F:DNA binding"/>
    <property type="evidence" value="ECO:0007669"/>
    <property type="project" value="UniProtKB-KW"/>
</dbReference>
<dbReference type="PROSITE" id="PS50995">
    <property type="entry name" value="HTH_MARR_2"/>
    <property type="match status" value="1"/>
</dbReference>
<dbReference type="PANTHER" id="PTHR42756:SF1">
    <property type="entry name" value="TRANSCRIPTIONAL REPRESSOR OF EMRAB OPERON"/>
    <property type="match status" value="1"/>
</dbReference>
<dbReference type="Proteomes" id="UP000553059">
    <property type="component" value="Unassembled WGS sequence"/>
</dbReference>
<dbReference type="InterPro" id="IPR036390">
    <property type="entry name" value="WH_DNA-bd_sf"/>
</dbReference>
<protein>
    <submittedName>
        <fullName evidence="5">MarR family transcriptional regulator</fullName>
    </submittedName>
</protein>
<dbReference type="Gene3D" id="1.10.10.10">
    <property type="entry name" value="Winged helix-like DNA-binding domain superfamily/Winged helix DNA-binding domain"/>
    <property type="match status" value="1"/>
</dbReference>
<evidence type="ECO:0000256" key="2">
    <source>
        <dbReference type="ARBA" id="ARBA00023125"/>
    </source>
</evidence>
<reference evidence="5 6" key="1">
    <citation type="journal article" date="2020" name="Biotechnol. Biofuels">
        <title>New insights from the biogas microbiome by comprehensive genome-resolved metagenomics of nearly 1600 species originating from multiple anaerobic digesters.</title>
        <authorList>
            <person name="Campanaro S."/>
            <person name="Treu L."/>
            <person name="Rodriguez-R L.M."/>
            <person name="Kovalovszki A."/>
            <person name="Ziels R.M."/>
            <person name="Maus I."/>
            <person name="Zhu X."/>
            <person name="Kougias P.G."/>
            <person name="Basile A."/>
            <person name="Luo G."/>
            <person name="Schluter A."/>
            <person name="Konstantinidis K.T."/>
            <person name="Angelidaki I."/>
        </authorList>
    </citation>
    <scope>NUCLEOTIDE SEQUENCE [LARGE SCALE GENOMIC DNA]</scope>
    <source>
        <strain evidence="5">AS05jafATM_4</strain>
    </source>
</reference>
<name>A0A7C7DAA6_9FIRM</name>